<dbReference type="SMART" id="SM00967">
    <property type="entry name" value="SpoU_sub_bind"/>
    <property type="match status" value="1"/>
</dbReference>
<dbReference type="InterPro" id="IPR001537">
    <property type="entry name" value="SpoU_MeTrfase"/>
</dbReference>
<sequence>MIESVQNQKVKQWNKLKRKKERMKNNTFLVEGEHLVEEALKSNWNVKELIIRENYDSAWLETYQIPYTTVSEKVFSTLTQTEHPQGIMAEIHMKKHQFHSTGKRMVLLDGVQDPGNVGTIIRTADAFGFDGIVMGNGTVDLFNDKVIRSTQGSLFHLPIMFGDLTNWMDTLKQQEYHIWATALQDAQPLNNEDLPQKLAVIFGNEGNGVQKELLNKADRRVFIPIKGQAESLNVSIASGIIMYMLQC</sequence>
<dbReference type="Proteomes" id="UP000480185">
    <property type="component" value="Unassembled WGS sequence"/>
</dbReference>
<dbReference type="RefSeq" id="WP_153729541.1">
    <property type="nucleotide sequence ID" value="NZ_WJNH01000011.1"/>
</dbReference>
<dbReference type="PANTHER" id="PTHR43191">
    <property type="entry name" value="RRNA METHYLTRANSFERASE 3"/>
    <property type="match status" value="1"/>
</dbReference>
<evidence type="ECO:0000256" key="2">
    <source>
        <dbReference type="ARBA" id="ARBA00022603"/>
    </source>
</evidence>
<dbReference type="GO" id="GO:0008173">
    <property type="term" value="F:RNA methyltransferase activity"/>
    <property type="evidence" value="ECO:0007669"/>
    <property type="project" value="InterPro"/>
</dbReference>
<comment type="caution">
    <text evidence="5">The sequence shown here is derived from an EMBL/GenBank/DDBJ whole genome shotgun (WGS) entry which is preliminary data.</text>
</comment>
<dbReference type="Gene3D" id="3.30.1330.30">
    <property type="match status" value="1"/>
</dbReference>
<dbReference type="EMBL" id="WJNH01000011">
    <property type="protein sequence ID" value="MRG87648.1"/>
    <property type="molecule type" value="Genomic_DNA"/>
</dbReference>
<dbReference type="InterPro" id="IPR053888">
    <property type="entry name" value="MRM3-like_sub_bind"/>
</dbReference>
<dbReference type="InterPro" id="IPR029026">
    <property type="entry name" value="tRNA_m1G_MTases_N"/>
</dbReference>
<accession>A0A6G1XA35</accession>
<dbReference type="Pfam" id="PF22435">
    <property type="entry name" value="MRM3-like_sub_bind"/>
    <property type="match status" value="1"/>
</dbReference>
<dbReference type="CDD" id="cd18095">
    <property type="entry name" value="SpoU-like_rRNA-MTase"/>
    <property type="match status" value="1"/>
</dbReference>
<protein>
    <submittedName>
        <fullName evidence="5">RNA methyltransferase</fullName>
    </submittedName>
</protein>
<gene>
    <name evidence="5" type="ORF">GH754_15285</name>
</gene>
<feature type="domain" description="RNA 2-O ribose methyltransferase substrate binding" evidence="4">
    <location>
        <begin position="29"/>
        <end position="97"/>
    </location>
</feature>
<dbReference type="InterPro" id="IPR013123">
    <property type="entry name" value="SpoU_subst-bd"/>
</dbReference>
<keyword evidence="3 5" id="KW-0808">Transferase</keyword>
<dbReference type="OrthoDB" id="9794400at2"/>
<dbReference type="InterPro" id="IPR051259">
    <property type="entry name" value="rRNA_Methyltransferase"/>
</dbReference>
<dbReference type="SUPFAM" id="SSF75217">
    <property type="entry name" value="alpha/beta knot"/>
    <property type="match status" value="1"/>
</dbReference>
<keyword evidence="6" id="KW-1185">Reference proteome</keyword>
<dbReference type="Pfam" id="PF00588">
    <property type="entry name" value="SpoU_methylase"/>
    <property type="match status" value="1"/>
</dbReference>
<dbReference type="AlphaFoldDB" id="A0A6G1XA35"/>
<dbReference type="SUPFAM" id="SSF55315">
    <property type="entry name" value="L30e-like"/>
    <property type="match status" value="1"/>
</dbReference>
<dbReference type="InterPro" id="IPR029064">
    <property type="entry name" value="Ribosomal_eL30-like_sf"/>
</dbReference>
<name>A0A6G1XA35_9BACI</name>
<evidence type="ECO:0000313" key="6">
    <source>
        <dbReference type="Proteomes" id="UP000480185"/>
    </source>
</evidence>
<organism evidence="5 6">
    <name type="scientific">Salinibacillus xinjiangensis</name>
    <dbReference type="NCBI Taxonomy" id="1229268"/>
    <lineage>
        <taxon>Bacteria</taxon>
        <taxon>Bacillati</taxon>
        <taxon>Bacillota</taxon>
        <taxon>Bacilli</taxon>
        <taxon>Bacillales</taxon>
        <taxon>Bacillaceae</taxon>
        <taxon>Salinibacillus</taxon>
    </lineage>
</organism>
<dbReference type="GO" id="GO:0005737">
    <property type="term" value="C:cytoplasm"/>
    <property type="evidence" value="ECO:0007669"/>
    <property type="project" value="UniProtKB-ARBA"/>
</dbReference>
<proteinExistence type="inferred from homology"/>
<evidence type="ECO:0000256" key="3">
    <source>
        <dbReference type="ARBA" id="ARBA00022679"/>
    </source>
</evidence>
<dbReference type="GO" id="GO:0032259">
    <property type="term" value="P:methylation"/>
    <property type="evidence" value="ECO:0007669"/>
    <property type="project" value="UniProtKB-KW"/>
</dbReference>
<dbReference type="Gene3D" id="3.40.1280.10">
    <property type="match status" value="1"/>
</dbReference>
<comment type="similarity">
    <text evidence="1">Belongs to the class IV-like SAM-binding methyltransferase superfamily. RNA methyltransferase TrmH family.</text>
</comment>
<reference evidence="5 6" key="1">
    <citation type="submission" date="2019-11" db="EMBL/GenBank/DDBJ databases">
        <authorList>
            <person name="Li J."/>
        </authorList>
    </citation>
    <scope>NUCLEOTIDE SEQUENCE [LARGE SCALE GENOMIC DNA]</scope>
    <source>
        <strain evidence="5 6">J4</strain>
    </source>
</reference>
<evidence type="ECO:0000313" key="5">
    <source>
        <dbReference type="EMBL" id="MRG87648.1"/>
    </source>
</evidence>
<dbReference type="InterPro" id="IPR029028">
    <property type="entry name" value="Alpha/beta_knot_MTases"/>
</dbReference>
<dbReference type="GO" id="GO:0006396">
    <property type="term" value="P:RNA processing"/>
    <property type="evidence" value="ECO:0007669"/>
    <property type="project" value="InterPro"/>
</dbReference>
<dbReference type="GO" id="GO:0003723">
    <property type="term" value="F:RNA binding"/>
    <property type="evidence" value="ECO:0007669"/>
    <property type="project" value="InterPro"/>
</dbReference>
<keyword evidence="2 5" id="KW-0489">Methyltransferase</keyword>
<evidence type="ECO:0000259" key="4">
    <source>
        <dbReference type="SMART" id="SM00967"/>
    </source>
</evidence>
<dbReference type="PANTHER" id="PTHR43191:SF2">
    <property type="entry name" value="RRNA METHYLTRANSFERASE 3, MITOCHONDRIAL"/>
    <property type="match status" value="1"/>
</dbReference>
<evidence type="ECO:0000256" key="1">
    <source>
        <dbReference type="ARBA" id="ARBA00007228"/>
    </source>
</evidence>